<dbReference type="GO" id="GO:0045892">
    <property type="term" value="P:negative regulation of DNA-templated transcription"/>
    <property type="evidence" value="ECO:0007669"/>
    <property type="project" value="InterPro"/>
</dbReference>
<dbReference type="InterPro" id="IPR009057">
    <property type="entry name" value="Homeodomain-like_sf"/>
</dbReference>
<dbReference type="InterPro" id="IPR001647">
    <property type="entry name" value="HTH_TetR"/>
</dbReference>
<dbReference type="EMBL" id="CP108313">
    <property type="protein sequence ID" value="WTW69131.1"/>
    <property type="molecule type" value="Genomic_DNA"/>
</dbReference>
<dbReference type="Pfam" id="PF02909">
    <property type="entry name" value="TetR_C_1"/>
    <property type="match status" value="1"/>
</dbReference>
<dbReference type="Gene3D" id="1.10.357.10">
    <property type="entry name" value="Tetracycline Repressor, domain 2"/>
    <property type="match status" value="1"/>
</dbReference>
<dbReference type="Pfam" id="PF00440">
    <property type="entry name" value="TetR_N"/>
    <property type="match status" value="1"/>
</dbReference>
<dbReference type="InterPro" id="IPR004111">
    <property type="entry name" value="Repressor_TetR_C"/>
</dbReference>
<dbReference type="InterPro" id="IPR036271">
    <property type="entry name" value="Tet_transcr_reg_TetR-rel_C_sf"/>
</dbReference>
<dbReference type="PROSITE" id="PS50977">
    <property type="entry name" value="HTH_TETR_2"/>
    <property type="match status" value="1"/>
</dbReference>
<organism evidence="6">
    <name type="scientific">Streptomyces sp. NBC_00008</name>
    <dbReference type="NCBI Taxonomy" id="2903610"/>
    <lineage>
        <taxon>Bacteria</taxon>
        <taxon>Bacillati</taxon>
        <taxon>Actinomycetota</taxon>
        <taxon>Actinomycetes</taxon>
        <taxon>Kitasatosporales</taxon>
        <taxon>Streptomycetaceae</taxon>
        <taxon>Streptomyces</taxon>
    </lineage>
</organism>
<evidence type="ECO:0000256" key="1">
    <source>
        <dbReference type="ARBA" id="ARBA00023015"/>
    </source>
</evidence>
<dbReference type="PANTHER" id="PTHR30055:SF151">
    <property type="entry name" value="TRANSCRIPTIONAL REGULATORY PROTEIN"/>
    <property type="match status" value="1"/>
</dbReference>
<evidence type="ECO:0000256" key="3">
    <source>
        <dbReference type="ARBA" id="ARBA00023163"/>
    </source>
</evidence>
<keyword evidence="1" id="KW-0805">Transcription regulation</keyword>
<dbReference type="GO" id="GO:0000976">
    <property type="term" value="F:transcription cis-regulatory region binding"/>
    <property type="evidence" value="ECO:0007669"/>
    <property type="project" value="TreeGrafter"/>
</dbReference>
<sequence>MVVYAGQGDARRSMSLLWRSAAPREEGAAVGPGPRPGLTVDAIVTAAITVADEDGMAALSMRAVGERLGRTAMALYTYVPGKSELLDLMYDAVHAGLPAGRAGSGDWRGDLTDWARDTLAFHLRHPWVLQVSQARPVLGPHEYAGLDALVRLLYGTGLDAGVLRRLVGTLFHFVRGAARTVADAREAASATGRADEEWWYARSAALMELVPDFADRYPELTRMERESARPEPAGDDAVPYPEREARETFTAGLDVLLDGIETAVRRARQAGRTDTP</sequence>
<evidence type="ECO:0000256" key="4">
    <source>
        <dbReference type="PROSITE-ProRule" id="PRU00335"/>
    </source>
</evidence>
<dbReference type="InterPro" id="IPR050109">
    <property type="entry name" value="HTH-type_TetR-like_transc_reg"/>
</dbReference>
<dbReference type="SUPFAM" id="SSF46689">
    <property type="entry name" value="Homeodomain-like"/>
    <property type="match status" value="1"/>
</dbReference>
<feature type="DNA-binding region" description="H-T-H motif" evidence="4">
    <location>
        <begin position="60"/>
        <end position="79"/>
    </location>
</feature>
<reference evidence="6" key="1">
    <citation type="submission" date="2022-10" db="EMBL/GenBank/DDBJ databases">
        <title>The complete genomes of actinobacterial strains from the NBC collection.</title>
        <authorList>
            <person name="Joergensen T.S."/>
            <person name="Alvarez Arevalo M."/>
            <person name="Sterndorff E.B."/>
            <person name="Faurdal D."/>
            <person name="Vuksanovic O."/>
            <person name="Mourched A.-S."/>
            <person name="Charusanti P."/>
            <person name="Shaw S."/>
            <person name="Blin K."/>
            <person name="Weber T."/>
        </authorList>
    </citation>
    <scope>NUCLEOTIDE SEQUENCE</scope>
    <source>
        <strain evidence="6">NBC_00008</strain>
    </source>
</reference>
<protein>
    <submittedName>
        <fullName evidence="6">TetR/AcrR family transcriptional regulator</fullName>
    </submittedName>
</protein>
<dbReference type="Gene3D" id="1.10.10.60">
    <property type="entry name" value="Homeodomain-like"/>
    <property type="match status" value="1"/>
</dbReference>
<keyword evidence="3" id="KW-0804">Transcription</keyword>
<keyword evidence="2 4" id="KW-0238">DNA-binding</keyword>
<proteinExistence type="predicted"/>
<feature type="domain" description="HTH tetR-type" evidence="5">
    <location>
        <begin position="37"/>
        <end position="97"/>
    </location>
</feature>
<dbReference type="GO" id="GO:0003700">
    <property type="term" value="F:DNA-binding transcription factor activity"/>
    <property type="evidence" value="ECO:0007669"/>
    <property type="project" value="TreeGrafter"/>
</dbReference>
<dbReference type="SUPFAM" id="SSF48498">
    <property type="entry name" value="Tetracyclin repressor-like, C-terminal domain"/>
    <property type="match status" value="1"/>
</dbReference>
<evidence type="ECO:0000256" key="2">
    <source>
        <dbReference type="ARBA" id="ARBA00023125"/>
    </source>
</evidence>
<evidence type="ECO:0000259" key="5">
    <source>
        <dbReference type="PROSITE" id="PS50977"/>
    </source>
</evidence>
<dbReference type="AlphaFoldDB" id="A0AAU2VPJ2"/>
<accession>A0AAU2VPJ2</accession>
<evidence type="ECO:0000313" key="6">
    <source>
        <dbReference type="EMBL" id="WTW69131.1"/>
    </source>
</evidence>
<gene>
    <name evidence="6" type="ORF">OG398_13055</name>
</gene>
<name>A0AAU2VPJ2_9ACTN</name>
<dbReference type="PANTHER" id="PTHR30055">
    <property type="entry name" value="HTH-TYPE TRANSCRIPTIONAL REGULATOR RUTR"/>
    <property type="match status" value="1"/>
</dbReference>